<dbReference type="GO" id="GO:0003700">
    <property type="term" value="F:DNA-binding transcription factor activity"/>
    <property type="evidence" value="ECO:0007669"/>
    <property type="project" value="InterPro"/>
</dbReference>
<evidence type="ECO:0000256" key="1">
    <source>
        <dbReference type="ARBA" id="ARBA00009437"/>
    </source>
</evidence>
<keyword evidence="2" id="KW-0805">Transcription regulation</keyword>
<dbReference type="RefSeq" id="WP_209524913.1">
    <property type="nucleotide sequence ID" value="NZ_JAEEGA010000002.1"/>
</dbReference>
<reference evidence="6" key="1">
    <citation type="submission" date="2020-12" db="EMBL/GenBank/DDBJ databases">
        <title>Vagococcus allomyrinae sp. nov. and Enterococcus lavae sp. nov., isolated from the larvae of Allomyrina dichotoma.</title>
        <authorList>
            <person name="Lee S.D."/>
        </authorList>
    </citation>
    <scope>NUCLEOTIDE SEQUENCE</scope>
    <source>
        <strain evidence="6">BWB3-3</strain>
    </source>
</reference>
<evidence type="ECO:0000313" key="6">
    <source>
        <dbReference type="EMBL" id="MBP1040015.1"/>
    </source>
</evidence>
<dbReference type="PRINTS" id="PR00039">
    <property type="entry name" value="HTHLYSR"/>
</dbReference>
<dbReference type="SUPFAM" id="SSF53850">
    <property type="entry name" value="Periplasmic binding protein-like II"/>
    <property type="match status" value="1"/>
</dbReference>
<dbReference type="CDD" id="cd05466">
    <property type="entry name" value="PBP2_LTTR_substrate"/>
    <property type="match status" value="1"/>
</dbReference>
<comment type="similarity">
    <text evidence="1">Belongs to the LysR transcriptional regulatory family.</text>
</comment>
<name>A0A940P8G4_9ENTE</name>
<accession>A0A940P8G4</accession>
<keyword evidence="4" id="KW-0804">Transcription</keyword>
<feature type="domain" description="HTH lysR-type" evidence="5">
    <location>
        <begin position="1"/>
        <end position="58"/>
    </location>
</feature>
<dbReference type="SUPFAM" id="SSF46785">
    <property type="entry name" value="Winged helix' DNA-binding domain"/>
    <property type="match status" value="1"/>
</dbReference>
<dbReference type="Gene3D" id="1.10.10.10">
    <property type="entry name" value="Winged helix-like DNA-binding domain superfamily/Winged helix DNA-binding domain"/>
    <property type="match status" value="1"/>
</dbReference>
<evidence type="ECO:0000256" key="2">
    <source>
        <dbReference type="ARBA" id="ARBA00023015"/>
    </source>
</evidence>
<dbReference type="Proteomes" id="UP000674938">
    <property type="component" value="Unassembled WGS sequence"/>
</dbReference>
<dbReference type="Gene3D" id="3.40.190.290">
    <property type="match status" value="1"/>
</dbReference>
<organism evidence="6 7">
    <name type="scientific">Vagococcus allomyrinae</name>
    <dbReference type="NCBI Taxonomy" id="2794353"/>
    <lineage>
        <taxon>Bacteria</taxon>
        <taxon>Bacillati</taxon>
        <taxon>Bacillota</taxon>
        <taxon>Bacilli</taxon>
        <taxon>Lactobacillales</taxon>
        <taxon>Enterococcaceae</taxon>
        <taxon>Vagococcus</taxon>
    </lineage>
</organism>
<keyword evidence="3" id="KW-0238">DNA-binding</keyword>
<evidence type="ECO:0000256" key="4">
    <source>
        <dbReference type="ARBA" id="ARBA00023163"/>
    </source>
</evidence>
<dbReference type="AlphaFoldDB" id="A0A940P8G4"/>
<keyword evidence="7" id="KW-1185">Reference proteome</keyword>
<dbReference type="PANTHER" id="PTHR30126:SF40">
    <property type="entry name" value="HTH-TYPE TRANSCRIPTIONAL REGULATOR GLTR"/>
    <property type="match status" value="1"/>
</dbReference>
<sequence>MLLQQLLFFHELSKHKSINKAAIELHTTQSNLSQSIINLEEELGIVVITRSNKGVSLTKQGYQLLKYCKPIVENIGYIRKIATVDVNQGLSISSYPFITSSRLVGDFYNLYEEDINIRLKEARIEEIFTDVSEMKSEIGIIQVNETQKNEITHLAKRKKIDIQFITQDTWFVNVNEHHPLAKQSLVDMRELLPYAIVRPQDDYLSTITTNNVMIDNVPLTDFKKAVFLNNSGAIINFIKTTNAFQFCPSCCEKDFTPLGIKTIPIKNCDMRIKIGWICKSKGQLSEEATQFIRLLNDHFYDFSFPLT</sequence>
<proteinExistence type="inferred from homology"/>
<dbReference type="PROSITE" id="PS50931">
    <property type="entry name" value="HTH_LYSR"/>
    <property type="match status" value="1"/>
</dbReference>
<protein>
    <submittedName>
        <fullName evidence="6">LysR family transcriptional regulator</fullName>
    </submittedName>
</protein>
<gene>
    <name evidence="6" type="ORF">I6N95_03215</name>
</gene>
<comment type="caution">
    <text evidence="6">The sequence shown here is derived from an EMBL/GenBank/DDBJ whole genome shotgun (WGS) entry which is preliminary data.</text>
</comment>
<dbReference type="Pfam" id="PF00126">
    <property type="entry name" value="HTH_1"/>
    <property type="match status" value="1"/>
</dbReference>
<dbReference type="InterPro" id="IPR036388">
    <property type="entry name" value="WH-like_DNA-bd_sf"/>
</dbReference>
<dbReference type="PANTHER" id="PTHR30126">
    <property type="entry name" value="HTH-TYPE TRANSCRIPTIONAL REGULATOR"/>
    <property type="match status" value="1"/>
</dbReference>
<dbReference type="InterPro" id="IPR000847">
    <property type="entry name" value="LysR_HTH_N"/>
</dbReference>
<dbReference type="InterPro" id="IPR036390">
    <property type="entry name" value="WH_DNA-bd_sf"/>
</dbReference>
<dbReference type="EMBL" id="JAEEGA010000002">
    <property type="protein sequence ID" value="MBP1040015.1"/>
    <property type="molecule type" value="Genomic_DNA"/>
</dbReference>
<dbReference type="GO" id="GO:0000976">
    <property type="term" value="F:transcription cis-regulatory region binding"/>
    <property type="evidence" value="ECO:0007669"/>
    <property type="project" value="TreeGrafter"/>
</dbReference>
<evidence type="ECO:0000256" key="3">
    <source>
        <dbReference type="ARBA" id="ARBA00023125"/>
    </source>
</evidence>
<evidence type="ECO:0000313" key="7">
    <source>
        <dbReference type="Proteomes" id="UP000674938"/>
    </source>
</evidence>
<evidence type="ECO:0000259" key="5">
    <source>
        <dbReference type="PROSITE" id="PS50931"/>
    </source>
</evidence>